<evidence type="ECO:0000313" key="2">
    <source>
        <dbReference type="Proteomes" id="UP001458880"/>
    </source>
</evidence>
<sequence>MDGSAFLDILEEPTGLGKPQKIQQECTTPRATNVKKNYQIQSIQQTGKRKVTDIGRKIPFQFLVSCELTVTICQRPENYRD</sequence>
<name>A0AAW1JWP9_POPJA</name>
<proteinExistence type="predicted"/>
<evidence type="ECO:0000313" key="1">
    <source>
        <dbReference type="EMBL" id="KAK9709095.1"/>
    </source>
</evidence>
<gene>
    <name evidence="1" type="ORF">QE152_g26817</name>
</gene>
<reference evidence="1 2" key="1">
    <citation type="journal article" date="2024" name="BMC Genomics">
        <title>De novo assembly and annotation of Popillia japonica's genome with initial clues to its potential as an invasive pest.</title>
        <authorList>
            <person name="Cucini C."/>
            <person name="Boschi S."/>
            <person name="Funari R."/>
            <person name="Cardaioli E."/>
            <person name="Iannotti N."/>
            <person name="Marturano G."/>
            <person name="Paoli F."/>
            <person name="Bruttini M."/>
            <person name="Carapelli A."/>
            <person name="Frati F."/>
            <person name="Nardi F."/>
        </authorList>
    </citation>
    <scope>NUCLEOTIDE SEQUENCE [LARGE SCALE GENOMIC DNA]</scope>
    <source>
        <strain evidence="1">DMR45628</strain>
    </source>
</reference>
<dbReference type="EMBL" id="JASPKY010000317">
    <property type="protein sequence ID" value="KAK9709095.1"/>
    <property type="molecule type" value="Genomic_DNA"/>
</dbReference>
<protein>
    <submittedName>
        <fullName evidence="1">Uncharacterized protein</fullName>
    </submittedName>
</protein>
<dbReference type="Proteomes" id="UP001458880">
    <property type="component" value="Unassembled WGS sequence"/>
</dbReference>
<dbReference type="AlphaFoldDB" id="A0AAW1JWP9"/>
<organism evidence="1 2">
    <name type="scientific">Popillia japonica</name>
    <name type="common">Japanese beetle</name>
    <dbReference type="NCBI Taxonomy" id="7064"/>
    <lineage>
        <taxon>Eukaryota</taxon>
        <taxon>Metazoa</taxon>
        <taxon>Ecdysozoa</taxon>
        <taxon>Arthropoda</taxon>
        <taxon>Hexapoda</taxon>
        <taxon>Insecta</taxon>
        <taxon>Pterygota</taxon>
        <taxon>Neoptera</taxon>
        <taxon>Endopterygota</taxon>
        <taxon>Coleoptera</taxon>
        <taxon>Polyphaga</taxon>
        <taxon>Scarabaeiformia</taxon>
        <taxon>Scarabaeidae</taxon>
        <taxon>Rutelinae</taxon>
        <taxon>Popillia</taxon>
    </lineage>
</organism>
<comment type="caution">
    <text evidence="1">The sequence shown here is derived from an EMBL/GenBank/DDBJ whole genome shotgun (WGS) entry which is preliminary data.</text>
</comment>
<accession>A0AAW1JWP9</accession>
<keyword evidence="2" id="KW-1185">Reference proteome</keyword>